<organism evidence="2 3">
    <name type="scientific">Favolaschia claudopus</name>
    <dbReference type="NCBI Taxonomy" id="2862362"/>
    <lineage>
        <taxon>Eukaryota</taxon>
        <taxon>Fungi</taxon>
        <taxon>Dikarya</taxon>
        <taxon>Basidiomycota</taxon>
        <taxon>Agaricomycotina</taxon>
        <taxon>Agaricomycetes</taxon>
        <taxon>Agaricomycetidae</taxon>
        <taxon>Agaricales</taxon>
        <taxon>Marasmiineae</taxon>
        <taxon>Mycenaceae</taxon>
        <taxon>Favolaschia</taxon>
    </lineage>
</organism>
<reference evidence="2 3" key="1">
    <citation type="journal article" date="2024" name="J Genomics">
        <title>Draft genome sequencing and assembly of Favolaschia claudopus CIRM-BRFM 2984 isolated from oak limbs.</title>
        <authorList>
            <person name="Navarro D."/>
            <person name="Drula E."/>
            <person name="Chaduli D."/>
            <person name="Cazenave R."/>
            <person name="Ahrendt S."/>
            <person name="Wang J."/>
            <person name="Lipzen A."/>
            <person name="Daum C."/>
            <person name="Barry K."/>
            <person name="Grigoriev I.V."/>
            <person name="Favel A."/>
            <person name="Rosso M.N."/>
            <person name="Martin F."/>
        </authorList>
    </citation>
    <scope>NUCLEOTIDE SEQUENCE [LARGE SCALE GENOMIC DNA]</scope>
    <source>
        <strain evidence="2 3">CIRM-BRFM 2984</strain>
    </source>
</reference>
<evidence type="ECO:0000313" key="3">
    <source>
        <dbReference type="Proteomes" id="UP001362999"/>
    </source>
</evidence>
<sequence length="144" mass="16009">MELYYLHRQSQHGLKLDSDPTKPPTMHSADWGSSFIAQAGEIMGLYPYWSLDKVAGKLDCQTRVTADSPESASVPASTSGPVTQSTYTIHHQPLRKGELRVYRSASRDPFTVVPPPAAFPAPTIGLRKQRNDSKSQRDKENQKL</sequence>
<feature type="region of interest" description="Disordered" evidence="1">
    <location>
        <begin position="66"/>
        <end position="93"/>
    </location>
</feature>
<dbReference type="Proteomes" id="UP001362999">
    <property type="component" value="Unassembled WGS sequence"/>
</dbReference>
<feature type="region of interest" description="Disordered" evidence="1">
    <location>
        <begin position="8"/>
        <end position="27"/>
    </location>
</feature>
<dbReference type="EMBL" id="JAWWNJ010000026">
    <property type="protein sequence ID" value="KAK7029752.1"/>
    <property type="molecule type" value="Genomic_DNA"/>
</dbReference>
<comment type="caution">
    <text evidence="2">The sequence shown here is derived from an EMBL/GenBank/DDBJ whole genome shotgun (WGS) entry which is preliminary data.</text>
</comment>
<evidence type="ECO:0000256" key="1">
    <source>
        <dbReference type="SAM" id="MobiDB-lite"/>
    </source>
</evidence>
<name>A0AAW0BSV2_9AGAR</name>
<accession>A0AAW0BSV2</accession>
<gene>
    <name evidence="2" type="ORF">R3P38DRAFT_2775180</name>
</gene>
<feature type="region of interest" description="Disordered" evidence="1">
    <location>
        <begin position="107"/>
        <end position="144"/>
    </location>
</feature>
<proteinExistence type="predicted"/>
<evidence type="ECO:0000313" key="2">
    <source>
        <dbReference type="EMBL" id="KAK7029752.1"/>
    </source>
</evidence>
<dbReference type="AlphaFoldDB" id="A0AAW0BSV2"/>
<keyword evidence="3" id="KW-1185">Reference proteome</keyword>
<protein>
    <submittedName>
        <fullName evidence="2">Uncharacterized protein</fullName>
    </submittedName>
</protein>
<feature type="compositionally biased region" description="Basic and acidic residues" evidence="1">
    <location>
        <begin position="129"/>
        <end position="144"/>
    </location>
</feature>
<feature type="compositionally biased region" description="Polar residues" evidence="1">
    <location>
        <begin position="66"/>
        <end position="89"/>
    </location>
</feature>